<keyword evidence="5 6" id="KW-0482">Metalloprotease</keyword>
<dbReference type="Pfam" id="PF08439">
    <property type="entry name" value="Peptidase_M3_N"/>
    <property type="match status" value="1"/>
</dbReference>
<evidence type="ECO:0000313" key="10">
    <source>
        <dbReference type="Proteomes" id="UP000736583"/>
    </source>
</evidence>
<dbReference type="Pfam" id="PF01432">
    <property type="entry name" value="Peptidase_M3"/>
    <property type="match status" value="1"/>
</dbReference>
<dbReference type="InterPro" id="IPR013647">
    <property type="entry name" value="OligopepF_N_dom"/>
</dbReference>
<comment type="similarity">
    <text evidence="6">Belongs to the peptidase M3 family.</text>
</comment>
<evidence type="ECO:0000256" key="4">
    <source>
        <dbReference type="ARBA" id="ARBA00022833"/>
    </source>
</evidence>
<evidence type="ECO:0000256" key="2">
    <source>
        <dbReference type="ARBA" id="ARBA00022723"/>
    </source>
</evidence>
<feature type="domain" description="Peptidase M3A/M3B catalytic" evidence="7">
    <location>
        <begin position="196"/>
        <end position="574"/>
    </location>
</feature>
<evidence type="ECO:0000256" key="1">
    <source>
        <dbReference type="ARBA" id="ARBA00022670"/>
    </source>
</evidence>
<dbReference type="EMBL" id="JAHLQL010000001">
    <property type="protein sequence ID" value="MBU5590409.1"/>
    <property type="molecule type" value="Genomic_DNA"/>
</dbReference>
<reference evidence="9 10" key="1">
    <citation type="submission" date="2021-06" db="EMBL/GenBank/DDBJ databases">
        <authorList>
            <person name="Sun Q."/>
            <person name="Li D."/>
        </authorList>
    </citation>
    <scope>NUCLEOTIDE SEQUENCE [LARGE SCALE GENOMIC DNA]</scope>
    <source>
        <strain evidence="9 10">MSJ-4</strain>
    </source>
</reference>
<dbReference type="InterPro" id="IPR034006">
    <property type="entry name" value="M3B_PepF_2"/>
</dbReference>
<organism evidence="9 10">
    <name type="scientific">Clostridium simiarum</name>
    <dbReference type="NCBI Taxonomy" id="2841506"/>
    <lineage>
        <taxon>Bacteria</taxon>
        <taxon>Bacillati</taxon>
        <taxon>Bacillota</taxon>
        <taxon>Clostridia</taxon>
        <taxon>Eubacteriales</taxon>
        <taxon>Clostridiaceae</taxon>
        <taxon>Clostridium</taxon>
    </lineage>
</organism>
<dbReference type="InterPro" id="IPR011977">
    <property type="entry name" value="Pept_M3B_clade3"/>
</dbReference>
<evidence type="ECO:0000313" key="9">
    <source>
        <dbReference type="EMBL" id="MBU5590409.1"/>
    </source>
</evidence>
<keyword evidence="10" id="KW-1185">Reference proteome</keyword>
<dbReference type="Proteomes" id="UP000736583">
    <property type="component" value="Unassembled WGS sequence"/>
</dbReference>
<name>A0ABS6EXN4_9CLOT</name>
<dbReference type="PANTHER" id="PTHR34217">
    <property type="entry name" value="METAL-DEPENDENT CARBOXYPEPTIDASE"/>
    <property type="match status" value="1"/>
</dbReference>
<evidence type="ECO:0000256" key="6">
    <source>
        <dbReference type="RuleBase" id="RU003435"/>
    </source>
</evidence>
<dbReference type="NCBIfam" id="TIGR02290">
    <property type="entry name" value="M3_fam_3"/>
    <property type="match status" value="1"/>
</dbReference>
<evidence type="ECO:0000259" key="7">
    <source>
        <dbReference type="Pfam" id="PF01432"/>
    </source>
</evidence>
<comment type="caution">
    <text evidence="9">The sequence shown here is derived from an EMBL/GenBank/DDBJ whole genome shotgun (WGS) entry which is preliminary data.</text>
</comment>
<dbReference type="InterPro" id="IPR001333">
    <property type="entry name" value="Peptidase_M32_Taq"/>
</dbReference>
<proteinExistence type="inferred from homology"/>
<keyword evidence="3 6" id="KW-0378">Hydrolase</keyword>
<comment type="cofactor">
    <cofactor evidence="6">
        <name>Zn(2+)</name>
        <dbReference type="ChEBI" id="CHEBI:29105"/>
    </cofactor>
    <text evidence="6">Binds 1 zinc ion.</text>
</comment>
<keyword evidence="4 6" id="KW-0862">Zinc</keyword>
<keyword evidence="1 6" id="KW-0645">Protease</keyword>
<evidence type="ECO:0000256" key="5">
    <source>
        <dbReference type="ARBA" id="ARBA00023049"/>
    </source>
</evidence>
<sequence length="593" mass="68507">MKWSLKELYASFESEEFIKDLESLNEEIKDMKLWVEDSTKDYKDLISRIEEYINRESKIYSLYVKLSSFCRLILSADAKNTMAQKCAEKVENIFIPFNECNVKFNKWLRAVEGLDSLINSSELIKEHEFYLKEIIEMEKYALSDKEEAIISKMKQTGSVAFENLQKLLTSTHTVDIEIDGELQNIPLTVAKNFAFSKDADMRKKSYEAELNSYKSIEEPIAAALNGIKGEVITISNIRGYKNPLHYTLVKSRMDEETLNAMMTAVEESLPEFRKYYRRKAELLGHKKGLPYYDIFAPIGSMEKTYSYEEARDFIVENFSSFSEELGSFAYNAFENRWIDAEPRAGKRGGAFCSNLHPIKQSRILCTFNGSFKNISTLAHELGHGYHGYILSKESYLNSRYPMPIAETASLFSETLVRDAAIDNSDKKTAFSILEGELNNSSQVVVDIYARFLFEKALFEKRKESSLSLEEIKKMMIDSQKIAFGDAIVESTLSPYAWINKPHYYYADRNFYNFPYTFGLLFAKGIYSQYKKLGFEFVKEYDRLLSITGKANLKEIGDSIGIDITKSEFWRESLNTIKENINKFLELSKDEEVF</sequence>
<feature type="domain" description="Oligopeptidase F N-terminal" evidence="8">
    <location>
        <begin position="114"/>
        <end position="170"/>
    </location>
</feature>
<accession>A0ABS6EXN4</accession>
<evidence type="ECO:0000259" key="8">
    <source>
        <dbReference type="Pfam" id="PF08439"/>
    </source>
</evidence>
<protein>
    <submittedName>
        <fullName evidence="9">M3 family oligoendopeptidase</fullName>
    </submittedName>
</protein>
<keyword evidence="2 6" id="KW-0479">Metal-binding</keyword>
<dbReference type="CDD" id="cd09607">
    <property type="entry name" value="M3B_PepF"/>
    <property type="match status" value="1"/>
</dbReference>
<gene>
    <name evidence="9" type="ORF">KQI89_01400</name>
</gene>
<evidence type="ECO:0000256" key="3">
    <source>
        <dbReference type="ARBA" id="ARBA00022801"/>
    </source>
</evidence>
<dbReference type="InterPro" id="IPR001567">
    <property type="entry name" value="Pept_M3A_M3B_dom"/>
</dbReference>
<dbReference type="PANTHER" id="PTHR34217:SF1">
    <property type="entry name" value="CARBOXYPEPTIDASE 1"/>
    <property type="match status" value="1"/>
</dbReference>